<dbReference type="InterPro" id="IPR009388">
    <property type="entry name" value="PSII_PsbY"/>
</dbReference>
<keyword evidence="10" id="KW-0934">Plastid</keyword>
<feature type="topological domain" description="Lumenal" evidence="8">
    <location>
        <begin position="1"/>
        <end position="22"/>
    </location>
</feature>
<reference evidence="10" key="1">
    <citation type="journal article" date="2017" name="Sci. Rep.">
        <title>Origin and evolutionary history of freshwater Rhodophyta: further insights based on phylogenomic evidence.</title>
        <authorList>
            <person name="Nan F."/>
            <person name="Feng J."/>
            <person name="Lv J."/>
            <person name="Liu Q."/>
            <person name="Fang K."/>
            <person name="Gong C."/>
            <person name="Xie S."/>
        </authorList>
    </citation>
    <scope>NUCLEOTIDE SEQUENCE</scope>
</reference>
<protein>
    <recommendedName>
        <fullName evidence="8">Photosystem II reaction center protein Y</fullName>
    </recommendedName>
</protein>
<dbReference type="NCBIfam" id="NF009711">
    <property type="entry name" value="PRK13240.1"/>
    <property type="match status" value="1"/>
</dbReference>
<dbReference type="GO" id="GO:0009523">
    <property type="term" value="C:photosystem II"/>
    <property type="evidence" value="ECO:0007669"/>
    <property type="project" value="UniProtKB-KW"/>
</dbReference>
<keyword evidence="7 8" id="KW-0604">Photosystem II</keyword>
<accession>A0A3G1I8W3</accession>
<evidence type="ECO:0000256" key="5">
    <source>
        <dbReference type="ARBA" id="ARBA00023078"/>
    </source>
</evidence>
<organism evidence="10">
    <name type="scientific">Sheathia arcuata</name>
    <dbReference type="NCBI Taxonomy" id="340433"/>
    <lineage>
        <taxon>Eukaryota</taxon>
        <taxon>Rhodophyta</taxon>
        <taxon>Florideophyceae</taxon>
        <taxon>Nemaliophycidae</taxon>
        <taxon>Batrachospermales</taxon>
        <taxon>Batrachospermaceae</taxon>
        <taxon>Sheathia</taxon>
    </lineage>
</organism>
<evidence type="ECO:0000256" key="1">
    <source>
        <dbReference type="ARBA" id="ARBA00004370"/>
    </source>
</evidence>
<evidence type="ECO:0000256" key="3">
    <source>
        <dbReference type="ARBA" id="ARBA00022692"/>
    </source>
</evidence>
<dbReference type="GeneID" id="33350695"/>
<dbReference type="GO" id="GO:0015979">
    <property type="term" value="P:photosynthesis"/>
    <property type="evidence" value="ECO:0007669"/>
    <property type="project" value="UniProtKB-UniRule"/>
</dbReference>
<evidence type="ECO:0000256" key="8">
    <source>
        <dbReference type="HAMAP-Rule" id="MF_00717"/>
    </source>
</evidence>
<evidence type="ECO:0000256" key="4">
    <source>
        <dbReference type="ARBA" id="ARBA00022989"/>
    </source>
</evidence>
<dbReference type="EMBL" id="KY033529">
    <property type="protein sequence ID" value="ART65382.1"/>
    <property type="molecule type" value="Genomic_DNA"/>
</dbReference>
<dbReference type="Pfam" id="PF06298">
    <property type="entry name" value="PsbY"/>
    <property type="match status" value="1"/>
</dbReference>
<geneLocation type="chloroplast" evidence="10"/>
<evidence type="ECO:0000256" key="9">
    <source>
        <dbReference type="SAM" id="Phobius"/>
    </source>
</evidence>
<sequence length="54" mass="6127">MLSIRQLNYNYLFKGKNIMDMRLLIVLIPVLAAGSWALYNIGRAALQQLRSMGS</sequence>
<evidence type="ECO:0000313" key="10">
    <source>
        <dbReference type="EMBL" id="ART65382.1"/>
    </source>
</evidence>
<gene>
    <name evidence="8 10" type="primary">psbY</name>
</gene>
<comment type="subunit">
    <text evidence="8">PSII is composed of 1 copy each of membrane proteins PsbA, PsbB, PsbC, PsbD, PsbE, PsbF, PsbH, PsbI, PsbJ, PsbK, PsbL, PsbM, PsbT, PsbY, PsbZ, Psb30/Ycf12, at least 3 peripheral proteins of the oxygen-evolving complex and a large number of cofactors. It forms dimeric complexes.</text>
</comment>
<keyword evidence="3 8" id="KW-0812">Transmembrane</keyword>
<comment type="subcellular location">
    <subcellularLocation>
        <location evidence="1">Membrane</location>
    </subcellularLocation>
    <subcellularLocation>
        <location evidence="8">Plastid</location>
        <location evidence="8">Chloroplast thylakoid membrane</location>
        <topology evidence="8">Single-pass membrane protein</topology>
    </subcellularLocation>
</comment>
<feature type="topological domain" description="Stromal" evidence="8">
    <location>
        <begin position="42"/>
        <end position="54"/>
    </location>
</feature>
<keyword evidence="6 8" id="KW-0472">Membrane</keyword>
<evidence type="ECO:0000256" key="7">
    <source>
        <dbReference type="ARBA" id="ARBA00023276"/>
    </source>
</evidence>
<dbReference type="RefSeq" id="YP_009390014.1">
    <property type="nucleotide sequence ID" value="NC_035231.1"/>
</dbReference>
<comment type="similarity">
    <text evidence="8">Belongs to the PsbY family.</text>
</comment>
<feature type="transmembrane region" description="Helical" evidence="9">
    <location>
        <begin position="21"/>
        <end position="39"/>
    </location>
</feature>
<comment type="function">
    <text evidence="8">Loosely associated component of the core of photosystem II (PSII). PSII is a light-driven water plastoquinone oxidoreductase, using light energy to abstract electrons from H(2)O, generating a proton gradient subsequently used for ATP formation.</text>
</comment>
<proteinExistence type="inferred from homology"/>
<keyword evidence="4 8" id="KW-1133">Transmembrane helix</keyword>
<dbReference type="HAMAP" id="MF_00717">
    <property type="entry name" value="PSII_PsbY"/>
    <property type="match status" value="1"/>
</dbReference>
<keyword evidence="2 8" id="KW-0602">Photosynthesis</keyword>
<dbReference type="GO" id="GO:0030145">
    <property type="term" value="F:manganese ion binding"/>
    <property type="evidence" value="ECO:0007669"/>
    <property type="project" value="InterPro"/>
</dbReference>
<dbReference type="AlphaFoldDB" id="A0A3G1I8W3"/>
<keyword evidence="10" id="KW-0150">Chloroplast</keyword>
<dbReference type="GO" id="GO:0009535">
    <property type="term" value="C:chloroplast thylakoid membrane"/>
    <property type="evidence" value="ECO:0007669"/>
    <property type="project" value="UniProtKB-SubCell"/>
</dbReference>
<evidence type="ECO:0000256" key="2">
    <source>
        <dbReference type="ARBA" id="ARBA00022531"/>
    </source>
</evidence>
<name>A0A3G1I8W3_9FLOR</name>
<keyword evidence="5 8" id="KW-0793">Thylakoid</keyword>
<evidence type="ECO:0000256" key="6">
    <source>
        <dbReference type="ARBA" id="ARBA00023136"/>
    </source>
</evidence>